<dbReference type="PANTHER" id="PTHR36107:SF1">
    <property type="entry name" value="SMALL, ACID-SOLUBLE SPORE PROTEIN A"/>
    <property type="match status" value="1"/>
</dbReference>
<evidence type="ECO:0000313" key="3">
    <source>
        <dbReference type="EMBL" id="TCO74953.1"/>
    </source>
</evidence>
<dbReference type="RefSeq" id="WP_132244791.1">
    <property type="nucleotide sequence ID" value="NZ_SLWV01000010.1"/>
</dbReference>
<comment type="function">
    <text evidence="1">SASP are bound to spore DNA. They are double-stranded DNA-binding proteins that cause DNA to change to an a-like conformation. They protect the DNA backbone from chemical and enzymatic cleavage and are thus involved in dormant spore's high resistance to UV light.</text>
</comment>
<evidence type="ECO:0000313" key="4">
    <source>
        <dbReference type="Proteomes" id="UP000294919"/>
    </source>
</evidence>
<organism evidence="3 4">
    <name type="scientific">Marinisporobacter balticus</name>
    <dbReference type="NCBI Taxonomy" id="2018667"/>
    <lineage>
        <taxon>Bacteria</taxon>
        <taxon>Bacillati</taxon>
        <taxon>Bacillota</taxon>
        <taxon>Clostridia</taxon>
        <taxon>Peptostreptococcales</taxon>
        <taxon>Thermotaleaceae</taxon>
        <taxon>Marinisporobacter</taxon>
    </lineage>
</organism>
<dbReference type="Pfam" id="PF00269">
    <property type="entry name" value="SASP"/>
    <property type="match status" value="1"/>
</dbReference>
<dbReference type="InterPro" id="IPR038300">
    <property type="entry name" value="SASP_sf_alpha/beta"/>
</dbReference>
<dbReference type="Proteomes" id="UP000294919">
    <property type="component" value="Unassembled WGS sequence"/>
</dbReference>
<dbReference type="EMBL" id="SLWV01000010">
    <property type="protein sequence ID" value="TCO74953.1"/>
    <property type="molecule type" value="Genomic_DNA"/>
</dbReference>
<dbReference type="AlphaFoldDB" id="A0A4R2KMM5"/>
<sequence length="70" mass="7713">MIKNAIDPNAIKALHQMKVETANELGIPNNLTNNNVTLSSGENIFWGGYVGGNMTRKLVEMGEKQLINKK</sequence>
<keyword evidence="4" id="KW-1185">Reference proteome</keyword>
<dbReference type="GO" id="GO:0003690">
    <property type="term" value="F:double-stranded DNA binding"/>
    <property type="evidence" value="ECO:0007669"/>
    <property type="project" value="InterPro"/>
</dbReference>
<dbReference type="PANTHER" id="PTHR36107">
    <property type="entry name" value="SMALL, ACID-SOLUBLE SPORE PROTEIN A"/>
    <property type="match status" value="1"/>
</dbReference>
<comment type="caution">
    <text evidence="3">The sequence shown here is derived from an EMBL/GenBank/DDBJ whole genome shotgun (WGS) entry which is preliminary data.</text>
</comment>
<proteinExistence type="predicted"/>
<name>A0A4R2KMM5_9FIRM</name>
<dbReference type="GO" id="GO:0006265">
    <property type="term" value="P:DNA topological change"/>
    <property type="evidence" value="ECO:0007669"/>
    <property type="project" value="InterPro"/>
</dbReference>
<dbReference type="Gene3D" id="6.10.10.80">
    <property type="entry name" value="Small, acid-soluble spore protein, alpha/beta type-like"/>
    <property type="match status" value="1"/>
</dbReference>
<accession>A0A4R2KMM5</accession>
<keyword evidence="2" id="KW-0749">Sporulation</keyword>
<evidence type="ECO:0000256" key="2">
    <source>
        <dbReference type="ARBA" id="ARBA00022969"/>
    </source>
</evidence>
<dbReference type="InterPro" id="IPR001448">
    <property type="entry name" value="SASP_alpha/beta-type"/>
</dbReference>
<dbReference type="OrthoDB" id="1683773at2"/>
<evidence type="ECO:0000256" key="1">
    <source>
        <dbReference type="ARBA" id="ARBA00003863"/>
    </source>
</evidence>
<reference evidence="3 4" key="1">
    <citation type="submission" date="2019-03" db="EMBL/GenBank/DDBJ databases">
        <title>Genomic Encyclopedia of Type Strains, Phase IV (KMG-IV): sequencing the most valuable type-strain genomes for metagenomic binning, comparative biology and taxonomic classification.</title>
        <authorList>
            <person name="Goeker M."/>
        </authorList>
    </citation>
    <scope>NUCLEOTIDE SEQUENCE [LARGE SCALE GENOMIC DNA]</scope>
    <source>
        <strain evidence="3 4">DSM 102940</strain>
    </source>
</reference>
<gene>
    <name evidence="3" type="ORF">EV214_11024</name>
</gene>
<dbReference type="GO" id="GO:0030435">
    <property type="term" value="P:sporulation resulting in formation of a cellular spore"/>
    <property type="evidence" value="ECO:0007669"/>
    <property type="project" value="UniProtKB-KW"/>
</dbReference>
<dbReference type="InterPro" id="IPR050847">
    <property type="entry name" value="SASP_DNA-binding"/>
</dbReference>
<protein>
    <submittedName>
        <fullName evidence="3">Small acid-soluble spore protein alpha/beta type</fullName>
    </submittedName>
</protein>